<evidence type="ECO:0000313" key="2">
    <source>
        <dbReference type="EMBL" id="NJW54461.1"/>
    </source>
</evidence>
<gene>
    <name evidence="2" type="ORF">HC175_16245</name>
</gene>
<protein>
    <submittedName>
        <fullName evidence="2">Uncharacterized protein</fullName>
    </submittedName>
</protein>
<accession>A0ABX1D7F9</accession>
<sequence>MKTKTTTTALTCLLLIMFIFTGYAQVLPPDSMGEKVYNEYKANGVKKAIAKYQTLKKK</sequence>
<comment type="caution">
    <text evidence="2">The sequence shown here is derived from an EMBL/GenBank/DDBJ whole genome shotgun (WGS) entry which is preliminary data.</text>
</comment>
<feature type="signal peptide" evidence="1">
    <location>
        <begin position="1"/>
        <end position="24"/>
    </location>
</feature>
<evidence type="ECO:0000313" key="3">
    <source>
        <dbReference type="Proteomes" id="UP000703674"/>
    </source>
</evidence>
<reference evidence="2 3" key="1">
    <citation type="submission" date="2020-03" db="EMBL/GenBank/DDBJ databases">
        <title>Salinimicrobium sp. nov, isolated from SCS.</title>
        <authorList>
            <person name="Cao W.R."/>
        </authorList>
    </citation>
    <scope>NUCLEOTIDE SEQUENCE [LARGE SCALE GENOMIC DNA]</scope>
    <source>
        <strain evidence="3">J15B91</strain>
    </source>
</reference>
<organism evidence="2 3">
    <name type="scientific">Salinimicrobium oceani</name>
    <dbReference type="NCBI Taxonomy" id="2722702"/>
    <lineage>
        <taxon>Bacteria</taxon>
        <taxon>Pseudomonadati</taxon>
        <taxon>Bacteroidota</taxon>
        <taxon>Flavobacteriia</taxon>
        <taxon>Flavobacteriales</taxon>
        <taxon>Flavobacteriaceae</taxon>
        <taxon>Salinimicrobium</taxon>
    </lineage>
</organism>
<name>A0ABX1D7F9_9FLAO</name>
<dbReference type="EMBL" id="JAAVJR010000200">
    <property type="protein sequence ID" value="NJW54461.1"/>
    <property type="molecule type" value="Genomic_DNA"/>
</dbReference>
<evidence type="ECO:0000256" key="1">
    <source>
        <dbReference type="SAM" id="SignalP"/>
    </source>
</evidence>
<proteinExistence type="predicted"/>
<feature type="chain" id="PRO_5046364374" evidence="1">
    <location>
        <begin position="25"/>
        <end position="58"/>
    </location>
</feature>
<dbReference type="RefSeq" id="WP_168139440.1">
    <property type="nucleotide sequence ID" value="NZ_JAAVJR010000200.1"/>
</dbReference>
<dbReference type="Proteomes" id="UP000703674">
    <property type="component" value="Unassembled WGS sequence"/>
</dbReference>
<keyword evidence="1" id="KW-0732">Signal</keyword>
<keyword evidence="3" id="KW-1185">Reference proteome</keyword>